<dbReference type="Proteomes" id="UP001182556">
    <property type="component" value="Unassembled WGS sequence"/>
</dbReference>
<dbReference type="Gene3D" id="1.10.20.120">
    <property type="match status" value="1"/>
</dbReference>
<feature type="region of interest" description="Disordered" evidence="1">
    <location>
        <begin position="287"/>
        <end position="313"/>
    </location>
</feature>
<feature type="domain" description="Rnh202 triple barrel" evidence="2">
    <location>
        <begin position="6"/>
        <end position="76"/>
    </location>
</feature>
<dbReference type="Pfam" id="PF17745">
    <property type="entry name" value="Ydr279_N"/>
    <property type="match status" value="1"/>
</dbReference>
<evidence type="ECO:0000259" key="2">
    <source>
        <dbReference type="Pfam" id="PF17745"/>
    </source>
</evidence>
<organism evidence="3 4">
    <name type="scientific">Papiliotrema laurentii</name>
    <name type="common">Cryptococcus laurentii</name>
    <dbReference type="NCBI Taxonomy" id="5418"/>
    <lineage>
        <taxon>Eukaryota</taxon>
        <taxon>Fungi</taxon>
        <taxon>Dikarya</taxon>
        <taxon>Basidiomycota</taxon>
        <taxon>Agaricomycotina</taxon>
        <taxon>Tremellomycetes</taxon>
        <taxon>Tremellales</taxon>
        <taxon>Rhynchogastremaceae</taxon>
        <taxon>Papiliotrema</taxon>
    </lineage>
</organism>
<evidence type="ECO:0000313" key="3">
    <source>
        <dbReference type="EMBL" id="KAK1922023.1"/>
    </source>
</evidence>
<dbReference type="GO" id="GO:0005654">
    <property type="term" value="C:nucleoplasm"/>
    <property type="evidence" value="ECO:0007669"/>
    <property type="project" value="TreeGrafter"/>
</dbReference>
<dbReference type="EMBL" id="JAODAN010000009">
    <property type="protein sequence ID" value="KAK1922023.1"/>
    <property type="molecule type" value="Genomic_DNA"/>
</dbReference>
<keyword evidence="4" id="KW-1185">Reference proteome</keyword>
<reference evidence="3" key="1">
    <citation type="submission" date="2023-02" db="EMBL/GenBank/DDBJ databases">
        <title>Identification and recombinant expression of a fungal hydrolase from Papiliotrema laurentii that hydrolyzes apple cutin and clears colloidal polyester polyurethane.</title>
        <authorList>
            <consortium name="DOE Joint Genome Institute"/>
            <person name="Roman V.A."/>
            <person name="Bojanowski C."/>
            <person name="Crable B.R."/>
            <person name="Wagner D.N."/>
            <person name="Hung C.S."/>
            <person name="Nadeau L.J."/>
            <person name="Schratz L."/>
            <person name="Haridas S."/>
            <person name="Pangilinan J."/>
            <person name="Lipzen A."/>
            <person name="Na H."/>
            <person name="Yan M."/>
            <person name="Ng V."/>
            <person name="Grigoriev I.V."/>
            <person name="Spatafora J.W."/>
            <person name="Barlow D."/>
            <person name="Biffinger J."/>
            <person name="Kelley-Loughnane N."/>
            <person name="Varaljay V.A."/>
            <person name="Crookes-Goodson W.J."/>
        </authorList>
    </citation>
    <scope>NUCLEOTIDE SEQUENCE</scope>
    <source>
        <strain evidence="3">5307AH</strain>
    </source>
</reference>
<evidence type="ECO:0000313" key="4">
    <source>
        <dbReference type="Proteomes" id="UP001182556"/>
    </source>
</evidence>
<dbReference type="GO" id="GO:0032299">
    <property type="term" value="C:ribonuclease H2 complex"/>
    <property type="evidence" value="ECO:0007669"/>
    <property type="project" value="InterPro"/>
</dbReference>
<comment type="caution">
    <text evidence="3">The sequence shown here is derived from an EMBL/GenBank/DDBJ whole genome shotgun (WGS) entry which is preliminary data.</text>
</comment>
<dbReference type="Gene3D" id="2.20.25.530">
    <property type="match status" value="1"/>
</dbReference>
<dbReference type="InterPro" id="IPR041195">
    <property type="entry name" value="Rnh202_N"/>
</dbReference>
<sequence>MDYITILPQDLDLTTQHTYLRLPHPRTGQPQLYLPLPSARGERILEVVKVNGAKRRTWVIDSSIDAGTMLIHYPVDPLFLVIPLLFPLTRVENGNTVPFQPLSSLISTISASPAHSLVAPFTKEKAPTAGWNEDVDKLLGIKSVRRVFKLCCERKIVPHGPPSPESVNGSSSSTTPSQSTYYRPSLDAMVRLLRSKVEWFAEESRWGSFDHNLRQLAREGLLAKGTNPDLVKEARLKSSIDHFAQYLPPSILALLLKTYNFSAYETHLATFFAATLAASMPPTNLPGKTEKAAAGTKRKSTSSRGVEALKKVNTTSMNKLTSFFKPKEKS</sequence>
<feature type="compositionally biased region" description="Low complexity" evidence="1">
    <location>
        <begin position="165"/>
        <end position="180"/>
    </location>
</feature>
<evidence type="ECO:0000256" key="1">
    <source>
        <dbReference type="SAM" id="MobiDB-lite"/>
    </source>
</evidence>
<accession>A0AAD9CX64</accession>
<gene>
    <name evidence="3" type="ORF">DB88DRAFT_378139</name>
</gene>
<dbReference type="PANTHER" id="PTHR13383:SF11">
    <property type="entry name" value="RIBONUCLEASE H2 SUBUNIT B"/>
    <property type="match status" value="1"/>
</dbReference>
<name>A0AAD9CX64_PAPLA</name>
<feature type="region of interest" description="Disordered" evidence="1">
    <location>
        <begin position="161"/>
        <end position="180"/>
    </location>
</feature>
<dbReference type="InterPro" id="IPR040456">
    <property type="entry name" value="RNase_H2_suB"/>
</dbReference>
<proteinExistence type="predicted"/>
<dbReference type="AlphaFoldDB" id="A0AAD9CX64"/>
<dbReference type="PANTHER" id="PTHR13383">
    <property type="entry name" value="RIBONUCLEASE H2 SUBUNIT B"/>
    <property type="match status" value="1"/>
</dbReference>
<protein>
    <submittedName>
        <fullName evidence="3">Ribonuclease H2, subunit B</fullName>
    </submittedName>
</protein>
<dbReference type="GO" id="GO:0006401">
    <property type="term" value="P:RNA catabolic process"/>
    <property type="evidence" value="ECO:0007669"/>
    <property type="project" value="TreeGrafter"/>
</dbReference>